<keyword evidence="2" id="KW-1133">Transmembrane helix</keyword>
<accession>A0ABU7BGI2</accession>
<name>A0ABU7BGI2_9TELE</name>
<organism evidence="3 4">
    <name type="scientific">Ataeniobius toweri</name>
    <dbReference type="NCBI Taxonomy" id="208326"/>
    <lineage>
        <taxon>Eukaryota</taxon>
        <taxon>Metazoa</taxon>
        <taxon>Chordata</taxon>
        <taxon>Craniata</taxon>
        <taxon>Vertebrata</taxon>
        <taxon>Euteleostomi</taxon>
        <taxon>Actinopterygii</taxon>
        <taxon>Neopterygii</taxon>
        <taxon>Teleostei</taxon>
        <taxon>Neoteleostei</taxon>
        <taxon>Acanthomorphata</taxon>
        <taxon>Ovalentaria</taxon>
        <taxon>Atherinomorphae</taxon>
        <taxon>Cyprinodontiformes</taxon>
        <taxon>Goodeidae</taxon>
        <taxon>Ataeniobius</taxon>
    </lineage>
</organism>
<keyword evidence="4" id="KW-1185">Reference proteome</keyword>
<keyword evidence="2" id="KW-0472">Membrane</keyword>
<evidence type="ECO:0000313" key="3">
    <source>
        <dbReference type="EMBL" id="MED6249771.1"/>
    </source>
</evidence>
<proteinExistence type="predicted"/>
<evidence type="ECO:0000256" key="1">
    <source>
        <dbReference type="SAM" id="MobiDB-lite"/>
    </source>
</evidence>
<comment type="caution">
    <text evidence="3">The sequence shown here is derived from an EMBL/GenBank/DDBJ whole genome shotgun (WGS) entry which is preliminary data.</text>
</comment>
<evidence type="ECO:0000256" key="2">
    <source>
        <dbReference type="SAM" id="Phobius"/>
    </source>
</evidence>
<feature type="region of interest" description="Disordered" evidence="1">
    <location>
        <begin position="1"/>
        <end position="25"/>
    </location>
</feature>
<sequence>MLKRRVNHDSPTTSRDLRYSGRISSTPEALPPRSFLTTLVTPAWVMKESGPKSPASVSTRECMMAGLRRSSKYSFHRPIMSPVEVNSLPPPLWWSHWGIASRLSFGLGHRPGSKLICFTCVPLRCNAITVMPFTRAPAVACRSSPGSCLSISLPSGEFGSVSNPTSVSGTFWDVSGSATFLLRSHSLVPFLTRNPRSGSWILIGGYRCAYSNRIVIYILASGGIGMVIGVLITLTLTYKSIKPKQPRPQDGGGGGEGEYGAFKDGGDEREPFLVTRNHAGGENRRLSGQPAETEMENERTSKSVEIIREIDIFLIKRLFKKNNLTAVMFPEEFR</sequence>
<feature type="region of interest" description="Disordered" evidence="1">
    <location>
        <begin position="274"/>
        <end position="300"/>
    </location>
</feature>
<keyword evidence="2" id="KW-0812">Transmembrane</keyword>
<evidence type="ECO:0000313" key="4">
    <source>
        <dbReference type="Proteomes" id="UP001345963"/>
    </source>
</evidence>
<gene>
    <name evidence="3" type="ORF">ATANTOWER_019286</name>
</gene>
<reference evidence="3 4" key="1">
    <citation type="submission" date="2021-07" db="EMBL/GenBank/DDBJ databases">
        <authorList>
            <person name="Palmer J.M."/>
        </authorList>
    </citation>
    <scope>NUCLEOTIDE SEQUENCE [LARGE SCALE GENOMIC DNA]</scope>
    <source>
        <strain evidence="3 4">AT_MEX2019</strain>
        <tissue evidence="3">Muscle</tissue>
    </source>
</reference>
<dbReference type="EMBL" id="JAHUTI010053208">
    <property type="protein sequence ID" value="MED6249771.1"/>
    <property type="molecule type" value="Genomic_DNA"/>
</dbReference>
<feature type="transmembrane region" description="Helical" evidence="2">
    <location>
        <begin position="214"/>
        <end position="238"/>
    </location>
</feature>
<dbReference type="Proteomes" id="UP001345963">
    <property type="component" value="Unassembled WGS sequence"/>
</dbReference>
<protein>
    <submittedName>
        <fullName evidence="3">Uncharacterized protein</fullName>
    </submittedName>
</protein>